<gene>
    <name evidence="2" type="ORF">Acr_15g0014770</name>
</gene>
<protein>
    <submittedName>
        <fullName evidence="2">Peptide-N-glycanase 1</fullName>
    </submittedName>
</protein>
<evidence type="ECO:0000313" key="3">
    <source>
        <dbReference type="Proteomes" id="UP000585474"/>
    </source>
</evidence>
<dbReference type="Gene3D" id="3.10.620.30">
    <property type="match status" value="1"/>
</dbReference>
<evidence type="ECO:0000256" key="1">
    <source>
        <dbReference type="SAM" id="Phobius"/>
    </source>
</evidence>
<feature type="transmembrane region" description="Helical" evidence="1">
    <location>
        <begin position="136"/>
        <end position="158"/>
    </location>
</feature>
<keyword evidence="1" id="KW-0472">Membrane</keyword>
<name>A0A7J0FVZ5_9ERIC</name>
<dbReference type="OrthoDB" id="333239at2759"/>
<accession>A0A7J0FVZ5</accession>
<proteinExistence type="predicted"/>
<evidence type="ECO:0000313" key="2">
    <source>
        <dbReference type="EMBL" id="GFZ02869.1"/>
    </source>
</evidence>
<dbReference type="Proteomes" id="UP000585474">
    <property type="component" value="Unassembled WGS sequence"/>
</dbReference>
<keyword evidence="1" id="KW-1133">Transmembrane helix</keyword>
<keyword evidence="1" id="KW-0812">Transmembrane</keyword>
<dbReference type="AlphaFoldDB" id="A0A7J0FVZ5"/>
<organism evidence="2 3">
    <name type="scientific">Actinidia rufa</name>
    <dbReference type="NCBI Taxonomy" id="165716"/>
    <lineage>
        <taxon>Eukaryota</taxon>
        <taxon>Viridiplantae</taxon>
        <taxon>Streptophyta</taxon>
        <taxon>Embryophyta</taxon>
        <taxon>Tracheophyta</taxon>
        <taxon>Spermatophyta</taxon>
        <taxon>Magnoliopsida</taxon>
        <taxon>eudicotyledons</taxon>
        <taxon>Gunneridae</taxon>
        <taxon>Pentapetalae</taxon>
        <taxon>asterids</taxon>
        <taxon>Ericales</taxon>
        <taxon>Actinidiaceae</taxon>
        <taxon>Actinidia</taxon>
    </lineage>
</organism>
<dbReference type="EMBL" id="BJWL01000015">
    <property type="protein sequence ID" value="GFZ02869.1"/>
    <property type="molecule type" value="Genomic_DNA"/>
</dbReference>
<reference evidence="2 3" key="1">
    <citation type="submission" date="2019-07" db="EMBL/GenBank/DDBJ databases">
        <title>De Novo Assembly of kiwifruit Actinidia rufa.</title>
        <authorList>
            <person name="Sugita-Konishi S."/>
            <person name="Sato K."/>
            <person name="Mori E."/>
            <person name="Abe Y."/>
            <person name="Kisaki G."/>
            <person name="Hamano K."/>
            <person name="Suezawa K."/>
            <person name="Otani M."/>
            <person name="Fukuda T."/>
            <person name="Manabe T."/>
            <person name="Gomi K."/>
            <person name="Tabuchi M."/>
            <person name="Akimitsu K."/>
            <person name="Kataoka I."/>
        </authorList>
    </citation>
    <scope>NUCLEOTIDE SEQUENCE [LARGE SCALE GENOMIC DNA]</scope>
    <source>
        <strain evidence="3">cv. Fuchu</strain>
    </source>
</reference>
<comment type="caution">
    <text evidence="2">The sequence shown here is derived from an EMBL/GenBank/DDBJ whole genome shotgun (WGS) entry which is preliminary data.</text>
</comment>
<keyword evidence="3" id="KW-1185">Reference proteome</keyword>
<sequence>MVARKFSNSSSSLSLQFLQTNKRYSEGMMIGLYRTIPISSRFPIGFCWYRSVTKSMKKEKLADQNAELVKSDEELARMLQAEEEANMLQQFVASEDNSQIETKIRPYVSQVLMYEDSNRQDAARKTVPVEKLEEKALVALAKVGALITFMHISFVYLYP</sequence>